<evidence type="ECO:0000256" key="2">
    <source>
        <dbReference type="ARBA" id="ARBA00022448"/>
    </source>
</evidence>
<keyword evidence="6 8" id="KW-0472">Membrane</keyword>
<feature type="domain" description="ABC transmembrane type-1" evidence="9">
    <location>
        <begin position="134"/>
        <end position="336"/>
    </location>
</feature>
<dbReference type="PANTHER" id="PTHR43163">
    <property type="entry name" value="DIPEPTIDE TRANSPORT SYSTEM PERMEASE PROTEIN DPPB-RELATED"/>
    <property type="match status" value="1"/>
</dbReference>
<comment type="similarity">
    <text evidence="7">Belongs to the binding-protein-dependent transport system permease family. OppBC subfamily.</text>
</comment>
<keyword evidence="2 8" id="KW-0813">Transport</keyword>
<sequence>MANVRLQLRLALLRGKGCGVLSGSAETSVTASGRLMNPGRYRFILQRPLQLLPVLFGISLVTFILVRSIPGDPARILLGARSTPDALANIRAQYGLDQPMWTQYLYFMKNLFQGDMGKSLLYKIDVLKLIGTRLEPTLFLVIGSVLLALLIAVPLATVAARNKGSWGDNLIRVFTTTGLGMPAFWLGIMLILLFSVRLDWFPVSGYGSDWLDKLHHMVLPCLTIALALSAVLVRNLRASMLMELQADHVTAARARGVSEGALFRRHVLPNSLVPSINLLAVNIGWLISGTVVIESLFAIPGIGQLLVRGIFSRDYMVVQGVAMVLACATVIVNFLADVATVAIDPRVNIK</sequence>
<protein>
    <submittedName>
        <fullName evidence="10">Peptide ABC transporter, permease protein</fullName>
    </submittedName>
</protein>
<feature type="transmembrane region" description="Helical" evidence="8">
    <location>
        <begin position="315"/>
        <end position="336"/>
    </location>
</feature>
<dbReference type="Gene3D" id="1.10.3720.10">
    <property type="entry name" value="MetI-like"/>
    <property type="match status" value="1"/>
</dbReference>
<evidence type="ECO:0000256" key="3">
    <source>
        <dbReference type="ARBA" id="ARBA00022475"/>
    </source>
</evidence>
<evidence type="ECO:0000313" key="11">
    <source>
        <dbReference type="Proteomes" id="UP000281350"/>
    </source>
</evidence>
<dbReference type="AlphaFoldDB" id="A0A3M3XAB6"/>
<keyword evidence="4 8" id="KW-0812">Transmembrane</keyword>
<dbReference type="Pfam" id="PF19300">
    <property type="entry name" value="BPD_transp_1_N"/>
    <property type="match status" value="1"/>
</dbReference>
<proteinExistence type="inferred from homology"/>
<dbReference type="InterPro" id="IPR045621">
    <property type="entry name" value="BPD_transp_1_N"/>
</dbReference>
<organism evidence="10 11">
    <name type="scientific">Pseudomonas syringae pv. primulae</name>
    <dbReference type="NCBI Taxonomy" id="251707"/>
    <lineage>
        <taxon>Bacteria</taxon>
        <taxon>Pseudomonadati</taxon>
        <taxon>Pseudomonadota</taxon>
        <taxon>Gammaproteobacteria</taxon>
        <taxon>Pseudomonadales</taxon>
        <taxon>Pseudomonadaceae</taxon>
        <taxon>Pseudomonas</taxon>
    </lineage>
</organism>
<feature type="transmembrane region" description="Helical" evidence="8">
    <location>
        <begin position="214"/>
        <end position="233"/>
    </location>
</feature>
<keyword evidence="3" id="KW-1003">Cell membrane</keyword>
<feature type="transmembrane region" description="Helical" evidence="8">
    <location>
        <begin position="278"/>
        <end position="303"/>
    </location>
</feature>
<feature type="transmembrane region" description="Helical" evidence="8">
    <location>
        <begin position="49"/>
        <end position="69"/>
    </location>
</feature>
<comment type="subcellular location">
    <subcellularLocation>
        <location evidence="1 8">Cell membrane</location>
        <topology evidence="1 8">Multi-pass membrane protein</topology>
    </subcellularLocation>
</comment>
<dbReference type="InterPro" id="IPR035906">
    <property type="entry name" value="MetI-like_sf"/>
</dbReference>
<dbReference type="SUPFAM" id="SSF161098">
    <property type="entry name" value="MetI-like"/>
    <property type="match status" value="1"/>
</dbReference>
<feature type="transmembrane region" description="Helical" evidence="8">
    <location>
        <begin position="137"/>
        <end position="158"/>
    </location>
</feature>
<dbReference type="GO" id="GO:0055085">
    <property type="term" value="P:transmembrane transport"/>
    <property type="evidence" value="ECO:0007669"/>
    <property type="project" value="InterPro"/>
</dbReference>
<evidence type="ECO:0000256" key="7">
    <source>
        <dbReference type="ARBA" id="ARBA00024202"/>
    </source>
</evidence>
<dbReference type="InterPro" id="IPR000515">
    <property type="entry name" value="MetI-like"/>
</dbReference>
<gene>
    <name evidence="10" type="ORF">ALQ36_100230</name>
</gene>
<evidence type="ECO:0000256" key="4">
    <source>
        <dbReference type="ARBA" id="ARBA00022692"/>
    </source>
</evidence>
<dbReference type="Proteomes" id="UP000281350">
    <property type="component" value="Unassembled WGS sequence"/>
</dbReference>
<feature type="transmembrane region" description="Helical" evidence="8">
    <location>
        <begin position="170"/>
        <end position="194"/>
    </location>
</feature>
<evidence type="ECO:0000256" key="6">
    <source>
        <dbReference type="ARBA" id="ARBA00023136"/>
    </source>
</evidence>
<dbReference type="GO" id="GO:0005886">
    <property type="term" value="C:plasma membrane"/>
    <property type="evidence" value="ECO:0007669"/>
    <property type="project" value="UniProtKB-SubCell"/>
</dbReference>
<dbReference type="Pfam" id="PF00528">
    <property type="entry name" value="BPD_transp_1"/>
    <property type="match status" value="1"/>
</dbReference>
<evidence type="ECO:0000256" key="8">
    <source>
        <dbReference type="RuleBase" id="RU363032"/>
    </source>
</evidence>
<evidence type="ECO:0000259" key="9">
    <source>
        <dbReference type="PROSITE" id="PS50928"/>
    </source>
</evidence>
<dbReference type="CDD" id="cd06261">
    <property type="entry name" value="TM_PBP2"/>
    <property type="match status" value="1"/>
</dbReference>
<dbReference type="PANTHER" id="PTHR43163:SF6">
    <property type="entry name" value="DIPEPTIDE TRANSPORT SYSTEM PERMEASE PROTEIN DPPB-RELATED"/>
    <property type="match status" value="1"/>
</dbReference>
<accession>A0A3M3XAB6</accession>
<keyword evidence="5 8" id="KW-1133">Transmembrane helix</keyword>
<dbReference type="FunFam" id="1.10.3720.10:FF:000104">
    <property type="entry name" value="Peptide ABC transporter permease"/>
    <property type="match status" value="1"/>
</dbReference>
<name>A0A3M3XAB6_9PSED</name>
<evidence type="ECO:0000256" key="5">
    <source>
        <dbReference type="ARBA" id="ARBA00022989"/>
    </source>
</evidence>
<comment type="caution">
    <text evidence="10">The sequence shown here is derived from an EMBL/GenBank/DDBJ whole genome shotgun (WGS) entry which is preliminary data.</text>
</comment>
<dbReference type="PROSITE" id="PS50928">
    <property type="entry name" value="ABC_TM1"/>
    <property type="match status" value="1"/>
</dbReference>
<evidence type="ECO:0000256" key="1">
    <source>
        <dbReference type="ARBA" id="ARBA00004651"/>
    </source>
</evidence>
<evidence type="ECO:0000313" key="10">
    <source>
        <dbReference type="EMBL" id="RMO67038.1"/>
    </source>
</evidence>
<reference evidence="10 11" key="1">
    <citation type="submission" date="2018-08" db="EMBL/GenBank/DDBJ databases">
        <title>Recombination of ecologically and evolutionarily significant loci maintains genetic cohesion in the Pseudomonas syringae species complex.</title>
        <authorList>
            <person name="Dillon M."/>
            <person name="Thakur S."/>
            <person name="Almeida R.N.D."/>
            <person name="Weir B.S."/>
            <person name="Guttman D.S."/>
        </authorList>
    </citation>
    <scope>NUCLEOTIDE SEQUENCE [LARGE SCALE GENOMIC DNA]</scope>
    <source>
        <strain evidence="10 11">ICMP 2732</strain>
    </source>
</reference>
<dbReference type="EMBL" id="RBPY01000214">
    <property type="protein sequence ID" value="RMO67038.1"/>
    <property type="molecule type" value="Genomic_DNA"/>
</dbReference>